<dbReference type="Proteomes" id="UP000092714">
    <property type="component" value="Unassembled WGS sequence"/>
</dbReference>
<comment type="caution">
    <text evidence="15">The sequence shown here is derived from an EMBL/GenBank/DDBJ whole genome shotgun (WGS) entry which is preliminary data.</text>
</comment>
<dbReference type="Gene3D" id="3.30.470.20">
    <property type="entry name" value="ATP-grasp fold, B domain"/>
    <property type="match status" value="2"/>
</dbReference>
<dbReference type="Pfam" id="PF18419">
    <property type="entry name" value="ATP-grasp_6"/>
    <property type="match status" value="1"/>
</dbReference>
<name>A0A174DJT4_9CLOT</name>
<dbReference type="HAMAP" id="MF_00782">
    <property type="entry name" value="Glut_biosynth"/>
    <property type="match status" value="1"/>
</dbReference>
<keyword evidence="4 13" id="KW-0436">Ligase</keyword>
<comment type="pathway">
    <text evidence="3 13">Sulfur metabolism; glutathione biosynthesis; glutathione from L-cysteine and L-glutamate: step 1/2.</text>
</comment>
<protein>
    <recommendedName>
        <fullName evidence="13">Glutathione biosynthesis bifunctional protein GshAB</fullName>
    </recommendedName>
    <alternativeName>
        <fullName evidence="13">Gamma-GCS-GS</fullName>
        <shortName evidence="13">GCS-GS</shortName>
    </alternativeName>
    <domain>
        <recommendedName>
            <fullName evidence="13">Glutamate--cysteine ligase</fullName>
            <ecNumber evidence="13">6.3.2.2</ecNumber>
        </recommendedName>
        <alternativeName>
            <fullName evidence="13">Gamma-ECS</fullName>
            <shortName evidence="13">GCS</shortName>
        </alternativeName>
        <alternativeName>
            <fullName evidence="13">Gamma-glutamylcysteine synthetase</fullName>
        </alternativeName>
    </domain>
    <domain>
        <recommendedName>
            <fullName evidence="13">Glutathione synthetase</fullName>
            <ecNumber evidence="13">6.3.2.3</ecNumber>
        </recommendedName>
        <alternativeName>
            <fullName evidence="13">GSH synthetase</fullName>
            <shortName evidence="13">GS</shortName>
            <shortName evidence="13">GSH-S</shortName>
            <shortName evidence="13">GSHase</shortName>
        </alternativeName>
        <alternativeName>
            <fullName evidence="13">Glutathione synthase</fullName>
        </alternativeName>
    </domain>
</protein>
<dbReference type="GO" id="GO:0004357">
    <property type="term" value="F:glutamate-cysteine ligase activity"/>
    <property type="evidence" value="ECO:0007669"/>
    <property type="project" value="UniProtKB-UniRule"/>
</dbReference>
<feature type="domain" description="ATP-grasp" evidence="14">
    <location>
        <begin position="511"/>
        <end position="765"/>
    </location>
</feature>
<dbReference type="OrthoDB" id="9803907at2"/>
<dbReference type="RefSeq" id="WP_027098470.1">
    <property type="nucleotide sequence ID" value="NZ_CAXSZC010000010.1"/>
</dbReference>
<evidence type="ECO:0000313" key="16">
    <source>
        <dbReference type="Proteomes" id="UP000092714"/>
    </source>
</evidence>
<evidence type="ECO:0000256" key="5">
    <source>
        <dbReference type="ARBA" id="ARBA00022684"/>
    </source>
</evidence>
<comment type="function">
    <text evidence="13">Synthesizes glutathione from L-glutamate and L-cysteine via gamma-L-glutamyl-L-cysteine.</text>
</comment>
<dbReference type="AlphaFoldDB" id="A0A174DJT4"/>
<dbReference type="GO" id="GO:0004363">
    <property type="term" value="F:glutathione synthase activity"/>
    <property type="evidence" value="ECO:0007669"/>
    <property type="project" value="UniProtKB-UniRule"/>
</dbReference>
<dbReference type="Pfam" id="PF07478">
    <property type="entry name" value="Dala_Dala_lig_C"/>
    <property type="match status" value="1"/>
</dbReference>
<dbReference type="PROSITE" id="PS50975">
    <property type="entry name" value="ATP_GRASP"/>
    <property type="match status" value="1"/>
</dbReference>
<dbReference type="eggNOG" id="COG2918">
    <property type="taxonomic scope" value="Bacteria"/>
</dbReference>
<dbReference type="InterPro" id="IPR006335">
    <property type="entry name" value="Glut_biosynth"/>
</dbReference>
<evidence type="ECO:0000256" key="10">
    <source>
        <dbReference type="ARBA" id="ARBA00023211"/>
    </source>
</evidence>
<keyword evidence="10" id="KW-0464">Manganese</keyword>
<evidence type="ECO:0000256" key="4">
    <source>
        <dbReference type="ARBA" id="ARBA00022598"/>
    </source>
</evidence>
<evidence type="ECO:0000259" key="14">
    <source>
        <dbReference type="PROSITE" id="PS50975"/>
    </source>
</evidence>
<evidence type="ECO:0000256" key="7">
    <source>
        <dbReference type="ARBA" id="ARBA00022741"/>
    </source>
</evidence>
<dbReference type="eggNOG" id="COG0189">
    <property type="taxonomic scope" value="Bacteria"/>
</dbReference>
<dbReference type="PANTHER" id="PTHR38761:SF1">
    <property type="entry name" value="GLUTAMATE--CYSTEINE LIGASE"/>
    <property type="match status" value="1"/>
</dbReference>
<evidence type="ECO:0000256" key="1">
    <source>
        <dbReference type="ARBA" id="ARBA00001936"/>
    </source>
</evidence>
<dbReference type="GeneID" id="42776290"/>
<dbReference type="PANTHER" id="PTHR38761">
    <property type="entry name" value="GLUTAMATE--CYSTEINE LIGASE"/>
    <property type="match status" value="1"/>
</dbReference>
<dbReference type="Pfam" id="PF04262">
    <property type="entry name" value="Glu_cys_ligase"/>
    <property type="match status" value="1"/>
</dbReference>
<keyword evidence="7 13" id="KW-0547">Nucleotide-binding</keyword>
<evidence type="ECO:0000256" key="12">
    <source>
        <dbReference type="ARBA" id="ARBA00048819"/>
    </source>
</evidence>
<comment type="subunit">
    <text evidence="13">Monomer.</text>
</comment>
<evidence type="ECO:0000256" key="8">
    <source>
        <dbReference type="ARBA" id="ARBA00022840"/>
    </source>
</evidence>
<evidence type="ECO:0000256" key="6">
    <source>
        <dbReference type="ARBA" id="ARBA00022723"/>
    </source>
</evidence>
<dbReference type="GO" id="GO:0005829">
    <property type="term" value="C:cytosol"/>
    <property type="evidence" value="ECO:0007669"/>
    <property type="project" value="TreeGrafter"/>
</dbReference>
<dbReference type="InterPro" id="IPR011761">
    <property type="entry name" value="ATP-grasp"/>
</dbReference>
<comment type="catalytic activity">
    <reaction evidence="12 13">
        <text>L-cysteine + L-glutamate + ATP = gamma-L-glutamyl-L-cysteine + ADP + phosphate + H(+)</text>
        <dbReference type="Rhea" id="RHEA:13285"/>
        <dbReference type="ChEBI" id="CHEBI:15378"/>
        <dbReference type="ChEBI" id="CHEBI:29985"/>
        <dbReference type="ChEBI" id="CHEBI:30616"/>
        <dbReference type="ChEBI" id="CHEBI:35235"/>
        <dbReference type="ChEBI" id="CHEBI:43474"/>
        <dbReference type="ChEBI" id="CHEBI:58173"/>
        <dbReference type="ChEBI" id="CHEBI:456216"/>
        <dbReference type="EC" id="6.3.2.2"/>
    </reaction>
</comment>
<evidence type="ECO:0000256" key="2">
    <source>
        <dbReference type="ARBA" id="ARBA00001946"/>
    </source>
</evidence>
<feature type="region of interest" description="Glutamate--cysteine ligase" evidence="13">
    <location>
        <begin position="1"/>
        <end position="349"/>
    </location>
</feature>
<evidence type="ECO:0000256" key="11">
    <source>
        <dbReference type="ARBA" id="ARBA00023268"/>
    </source>
</evidence>
<keyword evidence="9" id="KW-0460">Magnesium</keyword>
<gene>
    <name evidence="13" type="primary">gshAB</name>
    <name evidence="13" type="synonym">gshF</name>
    <name evidence="15" type="ORF">CP373A1_05610</name>
</gene>
<dbReference type="InterPro" id="IPR007370">
    <property type="entry name" value="Glu_cys_ligase"/>
</dbReference>
<keyword evidence="8 13" id="KW-0067">ATP-binding</keyword>
<keyword evidence="11 13" id="KW-0511">Multifunctional enzyme</keyword>
<proteinExistence type="inferred from homology"/>
<dbReference type="InterPro" id="IPR006334">
    <property type="entry name" value="Glut_cys_ligase"/>
</dbReference>
<dbReference type="EC" id="6.3.2.3" evidence="13"/>
<evidence type="ECO:0000256" key="9">
    <source>
        <dbReference type="ARBA" id="ARBA00022842"/>
    </source>
</evidence>
<comment type="cofactor">
    <cofactor evidence="2">
        <name>Mg(2+)</name>
        <dbReference type="ChEBI" id="CHEBI:18420"/>
    </cofactor>
</comment>
<dbReference type="InterPro" id="IPR014746">
    <property type="entry name" value="Gln_synth/guanido_kin_cat_dom"/>
</dbReference>
<keyword evidence="6" id="KW-0479">Metal-binding</keyword>
<dbReference type="EMBL" id="MAPZ01000014">
    <property type="protein sequence ID" value="OBY11426.1"/>
    <property type="molecule type" value="Genomic_DNA"/>
</dbReference>
<keyword evidence="5 13" id="KW-0317">Glutathione biosynthesis</keyword>
<comment type="pathway">
    <text evidence="13">Sulfur metabolism; glutathione biosynthesis; glutathione from L-cysteine and L-glutamate: step 2/2.</text>
</comment>
<evidence type="ECO:0000313" key="15">
    <source>
        <dbReference type="EMBL" id="OBY11426.1"/>
    </source>
</evidence>
<organism evidence="15 16">
    <name type="scientific">Clostridium paraputrificum</name>
    <dbReference type="NCBI Taxonomy" id="29363"/>
    <lineage>
        <taxon>Bacteria</taxon>
        <taxon>Bacillati</taxon>
        <taxon>Bacillota</taxon>
        <taxon>Clostridia</taxon>
        <taxon>Eubacteriales</taxon>
        <taxon>Clostridiaceae</taxon>
        <taxon>Clostridium</taxon>
    </lineage>
</organism>
<dbReference type="SUPFAM" id="SSF55931">
    <property type="entry name" value="Glutamine synthetase/guanido kinase"/>
    <property type="match status" value="1"/>
</dbReference>
<comment type="similarity">
    <text evidence="13">In the N-terminal section; belongs to the glutamate--cysteine ligase type 1 family. Type 2 subfamily.</text>
</comment>
<accession>A0A174DJT4</accession>
<keyword evidence="16" id="KW-1185">Reference proteome</keyword>
<dbReference type="GO" id="GO:0005524">
    <property type="term" value="F:ATP binding"/>
    <property type="evidence" value="ECO:0007669"/>
    <property type="project" value="UniProtKB-UniRule"/>
</dbReference>
<dbReference type="NCBIfam" id="TIGR01435">
    <property type="entry name" value="glu_cys_lig_rel"/>
    <property type="match status" value="1"/>
</dbReference>
<dbReference type="InterPro" id="IPR040657">
    <property type="entry name" value="GshAB_ATP-grasp"/>
</dbReference>
<sequence>MLNTFKALFTSDEILRGNFGVEREGLRVGVKGELSRNKHPKVFGNKIMNPYITTDFSESQLELITPVFNTSKEVYDFLNALYDIVALEIGDEYIWPESMPCIIPDDREIPIATFCKCKQGEEARAYREELLRKYGGKIQLISGIHYNFSLDDDVLNKLYENSSKKEDFKTFKDNLYLKIVRNYLRYRWLLIYLLGSTGVVHSSYKGECLKKLDNISQGAYSCEGIVSYRNSDCGYGNRVTLFADYTSTREYVNSLKRFINDGLIQSPKEFYSSVRPKGKNPNKILESLLNEGIQYLEYRSIDINPFSKGGISLEDLEFLELFNLYLLFKEESNYKDWQIDGLENQKNIARNGGLDIELIRDGEKVSKVQWGLEILNEIRDINHILNLGKGELIDAQIEKIKDYKKTNTYRFIELVKEKGYIDSHLDLSKKYKKEAYVKRFNLKGFEDMELSTQILMKEAIKRGIKFEVLDRDDNFISLEKNGKLEYIKQATKTSVDNYATVLAMNNKVVTKKILDKKDVRVPKGEEFTSIDESIRRIEKYVNLPVVIKPKSTNFGLGISIFPDGGGKEELTKALDFAFSKDNTVLIEEFIKGKEFRFLVIGDKVSGILHRVPANVKGDGKHTIEELIEIKNKDSLRGKGYKTPLEKIEIDTSVLLYLKNHNRDIYTVLKEGEEVFLRENSNISTGGDSIDFTDVIPNRFKEIAIKSAKSIGAKICGVDMVIEDYTDERSNYGIIELNFNPAIHIHSYPYEGKERNVAKDILNLLGFKESQCD</sequence>
<dbReference type="NCBIfam" id="NF002688">
    <property type="entry name" value="PRK02471.1"/>
    <property type="match status" value="1"/>
</dbReference>
<reference evidence="15 16" key="1">
    <citation type="submission" date="2016-06" db="EMBL/GenBank/DDBJ databases">
        <authorList>
            <person name="Kjaerup R.B."/>
            <person name="Dalgaard T.S."/>
            <person name="Juul-Madsen H.R."/>
        </authorList>
    </citation>
    <scope>NUCLEOTIDE SEQUENCE [LARGE SCALE GENOMIC DNA]</scope>
    <source>
        <strain evidence="15 16">373-A1</strain>
    </source>
</reference>
<evidence type="ECO:0000256" key="3">
    <source>
        <dbReference type="ARBA" id="ARBA00005006"/>
    </source>
</evidence>
<comment type="catalytic activity">
    <reaction evidence="13">
        <text>gamma-L-glutamyl-L-cysteine + glycine + ATP = glutathione + ADP + phosphate + H(+)</text>
        <dbReference type="Rhea" id="RHEA:13557"/>
        <dbReference type="ChEBI" id="CHEBI:15378"/>
        <dbReference type="ChEBI" id="CHEBI:30616"/>
        <dbReference type="ChEBI" id="CHEBI:43474"/>
        <dbReference type="ChEBI" id="CHEBI:57305"/>
        <dbReference type="ChEBI" id="CHEBI:57925"/>
        <dbReference type="ChEBI" id="CHEBI:58173"/>
        <dbReference type="ChEBI" id="CHEBI:456216"/>
        <dbReference type="EC" id="6.3.2.3"/>
    </reaction>
</comment>
<dbReference type="Gene3D" id="3.30.590.20">
    <property type="match status" value="1"/>
</dbReference>
<dbReference type="SUPFAM" id="SSF56059">
    <property type="entry name" value="Glutathione synthetase ATP-binding domain-like"/>
    <property type="match status" value="1"/>
</dbReference>
<evidence type="ECO:0000256" key="13">
    <source>
        <dbReference type="HAMAP-Rule" id="MF_00782"/>
    </source>
</evidence>
<dbReference type="EC" id="6.3.2.2" evidence="13"/>
<dbReference type="InterPro" id="IPR011095">
    <property type="entry name" value="Dala_Dala_lig_C"/>
</dbReference>
<dbReference type="UniPathway" id="UPA00142">
    <property type="reaction ID" value="UER00209"/>
</dbReference>
<dbReference type="GO" id="GO:0008716">
    <property type="term" value="F:D-alanine-D-alanine ligase activity"/>
    <property type="evidence" value="ECO:0007669"/>
    <property type="project" value="InterPro"/>
</dbReference>
<dbReference type="GO" id="GO:0046872">
    <property type="term" value="F:metal ion binding"/>
    <property type="evidence" value="ECO:0007669"/>
    <property type="project" value="UniProtKB-KW"/>
</dbReference>
<comment type="cofactor">
    <cofactor evidence="1">
        <name>Mn(2+)</name>
        <dbReference type="ChEBI" id="CHEBI:29035"/>
    </cofactor>
</comment>